<comment type="caution">
    <text evidence="2">The sequence shown here is derived from an EMBL/GenBank/DDBJ whole genome shotgun (WGS) entry which is preliminary data.</text>
</comment>
<dbReference type="EMBL" id="CAJNAS010000005">
    <property type="protein sequence ID" value="CAE6881603.1"/>
    <property type="molecule type" value="Genomic_DNA"/>
</dbReference>
<gene>
    <name evidence="2" type="ORF">R70211_02151</name>
</gene>
<dbReference type="AlphaFoldDB" id="A0A9N8QVJ1"/>
<reference evidence="2" key="1">
    <citation type="submission" date="2021-02" db="EMBL/GenBank/DDBJ databases">
        <authorList>
            <person name="Vanwijnsberghe S."/>
        </authorList>
    </citation>
    <scope>NUCLEOTIDE SEQUENCE</scope>
    <source>
        <strain evidence="2">R-70211</strain>
    </source>
</reference>
<sequence>MARASGAIRDIYLSTGKNHRSMYDYRDAVETRKKAREIRAFFAAAWWPLVIVSAARQPAAHAHSQQVLSAQACASLSYSVLRQPKFPLPPAPLRKAVSPQRWP</sequence>
<evidence type="ECO:0000256" key="1">
    <source>
        <dbReference type="SAM" id="MobiDB-lite"/>
    </source>
</evidence>
<protein>
    <submittedName>
        <fullName evidence="2">Uncharacterized protein</fullName>
    </submittedName>
</protein>
<accession>A0A9N8QVJ1</accession>
<organism evidence="2 3">
    <name type="scientific">Paraburkholderia domus</name>
    <dbReference type="NCBI Taxonomy" id="2793075"/>
    <lineage>
        <taxon>Bacteria</taxon>
        <taxon>Pseudomonadati</taxon>
        <taxon>Pseudomonadota</taxon>
        <taxon>Betaproteobacteria</taxon>
        <taxon>Burkholderiales</taxon>
        <taxon>Burkholderiaceae</taxon>
        <taxon>Paraburkholderia</taxon>
    </lineage>
</organism>
<evidence type="ECO:0000313" key="3">
    <source>
        <dbReference type="Proteomes" id="UP000675121"/>
    </source>
</evidence>
<keyword evidence="3" id="KW-1185">Reference proteome</keyword>
<dbReference type="Proteomes" id="UP000675121">
    <property type="component" value="Unassembled WGS sequence"/>
</dbReference>
<evidence type="ECO:0000313" key="2">
    <source>
        <dbReference type="EMBL" id="CAE6881603.1"/>
    </source>
</evidence>
<name>A0A9N8QVJ1_9BURK</name>
<feature type="region of interest" description="Disordered" evidence="1">
    <location>
        <begin position="84"/>
        <end position="103"/>
    </location>
</feature>
<proteinExistence type="predicted"/>